<reference evidence="2" key="1">
    <citation type="submission" date="2022-10" db="EMBL/GenBank/DDBJ databases">
        <title>Genome assembly of Pristionchus species.</title>
        <authorList>
            <person name="Yoshida K."/>
            <person name="Sommer R.J."/>
        </authorList>
    </citation>
    <scope>NUCLEOTIDE SEQUENCE [LARGE SCALE GENOMIC DNA]</scope>
    <source>
        <strain evidence="2">RS5460</strain>
    </source>
</reference>
<protein>
    <submittedName>
        <fullName evidence="1">Uncharacterized protein</fullName>
    </submittedName>
</protein>
<dbReference type="Proteomes" id="UP001328107">
    <property type="component" value="Unassembled WGS sequence"/>
</dbReference>
<sequence>INALDLDETSAPLIVSISSRAKSLIDLSLYNEPRLSYPATFINKLGSHPISSFTLSNDISSLFFGLPNNFWEDYFNEKLSDGSVKFVREGLNKK</sequence>
<gene>
    <name evidence="1" type="ORF">PMAYCL1PPCAC_13797</name>
</gene>
<keyword evidence="2" id="KW-1185">Reference proteome</keyword>
<dbReference type="AlphaFoldDB" id="A0AAN4ZSJ9"/>
<accession>A0AAN4ZSJ9</accession>
<organism evidence="1 2">
    <name type="scientific">Pristionchus mayeri</name>
    <dbReference type="NCBI Taxonomy" id="1317129"/>
    <lineage>
        <taxon>Eukaryota</taxon>
        <taxon>Metazoa</taxon>
        <taxon>Ecdysozoa</taxon>
        <taxon>Nematoda</taxon>
        <taxon>Chromadorea</taxon>
        <taxon>Rhabditida</taxon>
        <taxon>Rhabditina</taxon>
        <taxon>Diplogasteromorpha</taxon>
        <taxon>Diplogasteroidea</taxon>
        <taxon>Neodiplogasteridae</taxon>
        <taxon>Pristionchus</taxon>
    </lineage>
</organism>
<feature type="non-terminal residue" evidence="1">
    <location>
        <position position="94"/>
    </location>
</feature>
<comment type="caution">
    <text evidence="1">The sequence shown here is derived from an EMBL/GenBank/DDBJ whole genome shotgun (WGS) entry which is preliminary data.</text>
</comment>
<evidence type="ECO:0000313" key="2">
    <source>
        <dbReference type="Proteomes" id="UP001328107"/>
    </source>
</evidence>
<dbReference type="EMBL" id="BTRK01000003">
    <property type="protein sequence ID" value="GMR43602.1"/>
    <property type="molecule type" value="Genomic_DNA"/>
</dbReference>
<proteinExistence type="predicted"/>
<name>A0AAN4ZSJ9_9BILA</name>
<evidence type="ECO:0000313" key="1">
    <source>
        <dbReference type="EMBL" id="GMR43602.1"/>
    </source>
</evidence>
<feature type="non-terminal residue" evidence="1">
    <location>
        <position position="1"/>
    </location>
</feature>